<gene>
    <name evidence="6" type="ORF">DS421_19g658320</name>
</gene>
<keyword evidence="2" id="KW-0805">Transcription regulation</keyword>
<dbReference type="GO" id="GO:0005634">
    <property type="term" value="C:nucleus"/>
    <property type="evidence" value="ECO:0007669"/>
    <property type="project" value="UniProtKB-SubCell"/>
</dbReference>
<dbReference type="GO" id="GO:0003677">
    <property type="term" value="F:DNA binding"/>
    <property type="evidence" value="ECO:0007669"/>
    <property type="project" value="UniProtKB-KW"/>
</dbReference>
<dbReference type="Gene3D" id="2.40.330.10">
    <property type="entry name" value="DNA-binding pseudobarrel domain"/>
    <property type="match status" value="1"/>
</dbReference>
<organism evidence="6 7">
    <name type="scientific">Arachis hypogaea</name>
    <name type="common">Peanut</name>
    <dbReference type="NCBI Taxonomy" id="3818"/>
    <lineage>
        <taxon>Eukaryota</taxon>
        <taxon>Viridiplantae</taxon>
        <taxon>Streptophyta</taxon>
        <taxon>Embryophyta</taxon>
        <taxon>Tracheophyta</taxon>
        <taxon>Spermatophyta</taxon>
        <taxon>Magnoliopsida</taxon>
        <taxon>eudicotyledons</taxon>
        <taxon>Gunneridae</taxon>
        <taxon>Pentapetalae</taxon>
        <taxon>rosids</taxon>
        <taxon>fabids</taxon>
        <taxon>Fabales</taxon>
        <taxon>Fabaceae</taxon>
        <taxon>Papilionoideae</taxon>
        <taxon>50 kb inversion clade</taxon>
        <taxon>dalbergioids sensu lato</taxon>
        <taxon>Dalbergieae</taxon>
        <taxon>Pterocarpus clade</taxon>
        <taxon>Arachis</taxon>
    </lineage>
</organism>
<evidence type="ECO:0000256" key="1">
    <source>
        <dbReference type="ARBA" id="ARBA00004123"/>
    </source>
</evidence>
<sequence length="206" mass="23989">MQSDNYNPRMMIKKRKSCCLHLRLRSGAECDSCDQENYDSFTCLSMAVDACREQTSSCLERIKKRKREENKKPSFSWGCSTELMMYDDPWKLKKVLNSSDVGSLSRLLLPKEMAEPLVAAVLGYDENQKEGMEVEIWDVDTQSMHSLVFKRWGSSRSYVFMANWIKDFVKRRSLKSGHEVGFHWDPYANRFDFSVLKAATEEDFSN</sequence>
<protein>
    <submittedName>
        <fullName evidence="6">B3 domain-containing protein</fullName>
    </submittedName>
</protein>
<dbReference type="CDD" id="cd10017">
    <property type="entry name" value="B3_DNA"/>
    <property type="match status" value="1"/>
</dbReference>
<dbReference type="Proteomes" id="UP000464620">
    <property type="component" value="Chromosome B09"/>
</dbReference>
<dbReference type="OrthoDB" id="1915967at2759"/>
<dbReference type="SUPFAM" id="SSF101936">
    <property type="entry name" value="DNA-binding pseudobarrel domain"/>
    <property type="match status" value="1"/>
</dbReference>
<evidence type="ECO:0000313" key="6">
    <source>
        <dbReference type="EMBL" id="QHN78071.1"/>
    </source>
</evidence>
<dbReference type="InterPro" id="IPR051442">
    <property type="entry name" value="B3_domain"/>
</dbReference>
<keyword evidence="5" id="KW-0539">Nucleus</keyword>
<comment type="subcellular location">
    <subcellularLocation>
        <location evidence="1">Nucleus</location>
    </subcellularLocation>
</comment>
<dbReference type="EMBL" id="CP031001">
    <property type="protein sequence ID" value="QHN78071.1"/>
    <property type="molecule type" value="Genomic_DNA"/>
</dbReference>
<accession>A0A6B9VBJ4</accession>
<dbReference type="AlphaFoldDB" id="A0A6B9VBJ4"/>
<evidence type="ECO:0000256" key="5">
    <source>
        <dbReference type="ARBA" id="ARBA00023242"/>
    </source>
</evidence>
<proteinExistence type="predicted"/>
<evidence type="ECO:0000256" key="2">
    <source>
        <dbReference type="ARBA" id="ARBA00023015"/>
    </source>
</evidence>
<dbReference type="InterPro" id="IPR015300">
    <property type="entry name" value="DNA-bd_pseudobarrel_sf"/>
</dbReference>
<keyword evidence="4" id="KW-0804">Transcription</keyword>
<reference evidence="6 7" key="1">
    <citation type="submission" date="2020-01" db="EMBL/GenBank/DDBJ databases">
        <title>Genome sequence of Arachis hypogaea, cultivar Shitouqi.</title>
        <authorList>
            <person name="Zhuang W."/>
            <person name="Chen H."/>
            <person name="Varshney R."/>
            <person name="Wang D."/>
            <person name="Ming R."/>
        </authorList>
    </citation>
    <scope>NUCLEOTIDE SEQUENCE [LARGE SCALE GENOMIC DNA]</scope>
    <source>
        <tissue evidence="6">Young leaf</tissue>
    </source>
</reference>
<keyword evidence="3" id="KW-0238">DNA-binding</keyword>
<dbReference type="InterPro" id="IPR003340">
    <property type="entry name" value="B3_DNA-bd"/>
</dbReference>
<evidence type="ECO:0000313" key="7">
    <source>
        <dbReference type="Proteomes" id="UP000464620"/>
    </source>
</evidence>
<dbReference type="PANTHER" id="PTHR34269">
    <property type="entry name" value="TRANSCRIPTION FACTOR B3-DOMAIN FAMILY-RELATED"/>
    <property type="match status" value="1"/>
</dbReference>
<dbReference type="PANTHER" id="PTHR34269:SF11">
    <property type="entry name" value="B3 DOMAIN PROTEIN"/>
    <property type="match status" value="1"/>
</dbReference>
<evidence type="ECO:0000256" key="3">
    <source>
        <dbReference type="ARBA" id="ARBA00023125"/>
    </source>
</evidence>
<evidence type="ECO:0000256" key="4">
    <source>
        <dbReference type="ARBA" id="ARBA00023163"/>
    </source>
</evidence>
<name>A0A6B9VBJ4_ARAHY</name>